<gene>
    <name evidence="1" type="ORF">ASZ90_000909</name>
</gene>
<accession>A0A0W8G7T6</accession>
<comment type="caution">
    <text evidence="1">The sequence shown here is derived from an EMBL/GenBank/DDBJ whole genome shotgun (WGS) entry which is preliminary data.</text>
</comment>
<dbReference type="PANTHER" id="PTHR36456">
    <property type="entry name" value="UPF0232 PROTEIN SCO3875"/>
    <property type="match status" value="1"/>
</dbReference>
<evidence type="ECO:0000313" key="1">
    <source>
        <dbReference type="EMBL" id="KUG29207.1"/>
    </source>
</evidence>
<reference evidence="1" key="1">
    <citation type="journal article" date="2015" name="Proc. Natl. Acad. Sci. U.S.A.">
        <title>Networks of energetic and metabolic interactions define dynamics in microbial communities.</title>
        <authorList>
            <person name="Embree M."/>
            <person name="Liu J.K."/>
            <person name="Al-Bassam M.M."/>
            <person name="Zengler K."/>
        </authorList>
    </citation>
    <scope>NUCLEOTIDE SEQUENCE</scope>
</reference>
<dbReference type="Pfam" id="PF05258">
    <property type="entry name" value="DciA"/>
    <property type="match status" value="1"/>
</dbReference>
<organism evidence="1">
    <name type="scientific">hydrocarbon metagenome</name>
    <dbReference type="NCBI Taxonomy" id="938273"/>
    <lineage>
        <taxon>unclassified sequences</taxon>
        <taxon>metagenomes</taxon>
        <taxon>ecological metagenomes</taxon>
    </lineage>
</organism>
<protein>
    <submittedName>
        <fullName evidence="1">Zn-ribbon-containing protein</fullName>
    </submittedName>
</protein>
<dbReference type="InterPro" id="IPR007922">
    <property type="entry name" value="DciA-like"/>
</dbReference>
<proteinExistence type="predicted"/>
<dbReference type="EMBL" id="LNQE01000121">
    <property type="protein sequence ID" value="KUG29207.1"/>
    <property type="molecule type" value="Genomic_DNA"/>
</dbReference>
<sequence>MKTAAELLAVFLGRPEARRACRVVDLYRAWPEVVGEELAEHVRPLGHREGTLRLGVDDPVVMQEMTFAVPELLARVHAWLGQNAFDKVQFDLIGERVSLDAPQAVRPVFHAPRAVRPANLGGLLGTLDPATPVGRCYEKYVRFFQAPARRGGRRKKATNTDLEAKRT</sequence>
<dbReference type="PANTHER" id="PTHR36456:SF1">
    <property type="entry name" value="UPF0232 PROTEIN SCO3875"/>
    <property type="match status" value="1"/>
</dbReference>
<name>A0A0W8G7T6_9ZZZZ</name>
<dbReference type="AlphaFoldDB" id="A0A0W8G7T6"/>